<accession>A0ABP7VQZ2</accession>
<proteinExistence type="predicted"/>
<dbReference type="Proteomes" id="UP001500683">
    <property type="component" value="Unassembled WGS sequence"/>
</dbReference>
<evidence type="ECO:0000313" key="1">
    <source>
        <dbReference type="EMBL" id="GAA4072044.1"/>
    </source>
</evidence>
<dbReference type="InterPro" id="IPR015943">
    <property type="entry name" value="WD40/YVTN_repeat-like_dom_sf"/>
</dbReference>
<organism evidence="1 2">
    <name type="scientific">Actinomadura miaoliensis</name>
    <dbReference type="NCBI Taxonomy" id="430685"/>
    <lineage>
        <taxon>Bacteria</taxon>
        <taxon>Bacillati</taxon>
        <taxon>Actinomycetota</taxon>
        <taxon>Actinomycetes</taxon>
        <taxon>Streptosporangiales</taxon>
        <taxon>Thermomonosporaceae</taxon>
        <taxon>Actinomadura</taxon>
    </lineage>
</organism>
<dbReference type="SUPFAM" id="SSF63829">
    <property type="entry name" value="Calcium-dependent phosphotriesterase"/>
    <property type="match status" value="1"/>
</dbReference>
<evidence type="ECO:0000313" key="2">
    <source>
        <dbReference type="Proteomes" id="UP001500683"/>
    </source>
</evidence>
<dbReference type="Gene3D" id="2.130.10.10">
    <property type="entry name" value="YVTN repeat-like/Quinoprotein amine dehydrogenase"/>
    <property type="match status" value="1"/>
</dbReference>
<dbReference type="RefSeq" id="WP_344946824.1">
    <property type="nucleotide sequence ID" value="NZ_BAAAZG010000017.1"/>
</dbReference>
<comment type="caution">
    <text evidence="1">The sequence shown here is derived from an EMBL/GenBank/DDBJ whole genome shotgun (WGS) entry which is preliminary data.</text>
</comment>
<reference evidence="2" key="1">
    <citation type="journal article" date="2019" name="Int. J. Syst. Evol. Microbiol.">
        <title>The Global Catalogue of Microorganisms (GCM) 10K type strain sequencing project: providing services to taxonomists for standard genome sequencing and annotation.</title>
        <authorList>
            <consortium name="The Broad Institute Genomics Platform"/>
            <consortium name="The Broad Institute Genome Sequencing Center for Infectious Disease"/>
            <person name="Wu L."/>
            <person name="Ma J."/>
        </authorList>
    </citation>
    <scope>NUCLEOTIDE SEQUENCE [LARGE SCALE GENOMIC DNA]</scope>
    <source>
        <strain evidence="2">JCM 16702</strain>
    </source>
</reference>
<protein>
    <recommendedName>
        <fullName evidence="3">Glutaminyl-peptide cyclotransferase</fullName>
    </recommendedName>
</protein>
<keyword evidence="2" id="KW-1185">Reference proteome</keyword>
<name>A0ABP7VQZ2_9ACTN</name>
<gene>
    <name evidence="1" type="ORF">GCM10022214_30040</name>
</gene>
<dbReference type="EMBL" id="BAAAZG010000017">
    <property type="protein sequence ID" value="GAA4072044.1"/>
    <property type="molecule type" value="Genomic_DNA"/>
</dbReference>
<sequence>MATAPAVRPVPVVRSLPAPADYMCGLTFAEGLLWHSDQDAGKIFAIEPACGAVVRTLDCPRVRADLTWHDGLLCQVGGRPKRLLLVHPETGEIVEERQVAPPGGRLCGVEAGPEGVWMCLRAPAVVQLRDFATMTVRREHPVEGAPSGLTHVAGTVLYSEFEAATVRAVDAATGRPRGAVRVEGRPTGLTWDGYQLWYCDFEARRVKSVRLDDVLNGTYRN</sequence>
<evidence type="ECO:0008006" key="3">
    <source>
        <dbReference type="Google" id="ProtNLM"/>
    </source>
</evidence>